<dbReference type="OrthoDB" id="9798926at2"/>
<feature type="transmembrane region" description="Helical" evidence="1">
    <location>
        <begin position="12"/>
        <end position="34"/>
    </location>
</feature>
<proteinExistence type="predicted"/>
<evidence type="ECO:0008006" key="4">
    <source>
        <dbReference type="Google" id="ProtNLM"/>
    </source>
</evidence>
<dbReference type="SUPFAM" id="SSF49464">
    <property type="entry name" value="Carboxypeptidase regulatory domain-like"/>
    <property type="match status" value="1"/>
</dbReference>
<gene>
    <name evidence="2" type="ORF">NITLEN_10586</name>
</gene>
<protein>
    <recommendedName>
        <fullName evidence="4">Carboxypeptidase regulatory-like domain-containing protein</fullName>
    </recommendedName>
</protein>
<evidence type="ECO:0000256" key="1">
    <source>
        <dbReference type="SAM" id="Phobius"/>
    </source>
</evidence>
<keyword evidence="3" id="KW-1185">Reference proteome</keyword>
<name>A0A330L199_9BACT</name>
<accession>A0A330L199</accession>
<dbReference type="RefSeq" id="WP_121988022.1">
    <property type="nucleotide sequence ID" value="NZ_OUNR01000001.1"/>
</dbReference>
<keyword evidence="1" id="KW-0812">Transmembrane</keyword>
<dbReference type="AlphaFoldDB" id="A0A330L199"/>
<dbReference type="EMBL" id="OUNR01000001">
    <property type="protein sequence ID" value="SPP63500.1"/>
    <property type="molecule type" value="Genomic_DNA"/>
</dbReference>
<feature type="transmembrane region" description="Helical" evidence="1">
    <location>
        <begin position="140"/>
        <end position="162"/>
    </location>
</feature>
<dbReference type="Proteomes" id="UP000248168">
    <property type="component" value="Unassembled WGS sequence"/>
</dbReference>
<keyword evidence="1" id="KW-1133">Transmembrane helix</keyword>
<organism evidence="2 3">
    <name type="scientific">Nitrospira lenta</name>
    <dbReference type="NCBI Taxonomy" id="1436998"/>
    <lineage>
        <taxon>Bacteria</taxon>
        <taxon>Pseudomonadati</taxon>
        <taxon>Nitrospirota</taxon>
        <taxon>Nitrospiria</taxon>
        <taxon>Nitrospirales</taxon>
        <taxon>Nitrospiraceae</taxon>
        <taxon>Nitrospira</taxon>
    </lineage>
</organism>
<reference evidence="3" key="1">
    <citation type="submission" date="2018-04" db="EMBL/GenBank/DDBJ databases">
        <authorList>
            <person name="Lucker S."/>
            <person name="Sakoula D."/>
        </authorList>
    </citation>
    <scope>NUCLEOTIDE SEQUENCE [LARGE SCALE GENOMIC DNA]</scope>
</reference>
<dbReference type="InParanoid" id="A0A330L199"/>
<keyword evidence="1" id="KW-0472">Membrane</keyword>
<dbReference type="InterPro" id="IPR008969">
    <property type="entry name" value="CarboxyPept-like_regulatory"/>
</dbReference>
<sequence length="181" mass="20004">MEWKTRRKSGFRWIVVVAIAGICAFVVHPAVLYATHEADHRYTVEGFVCSADGKPSANTEVLVKDTRVSYGQTVITDDGGYYRAAFHLHNDNLGDPLLVEAKGEQQHHKIQFDPKDLESERKIQVNFGSGCVHDRSAPPAWLWIVLGVVGGAVALLVGVKVVRSQRKSGGRREKGQGKQKK</sequence>
<evidence type="ECO:0000313" key="3">
    <source>
        <dbReference type="Proteomes" id="UP000248168"/>
    </source>
</evidence>
<evidence type="ECO:0000313" key="2">
    <source>
        <dbReference type="EMBL" id="SPP63500.1"/>
    </source>
</evidence>